<evidence type="ECO:0000313" key="8">
    <source>
        <dbReference type="Proteomes" id="UP000813444"/>
    </source>
</evidence>
<dbReference type="PROSITE" id="PS00629">
    <property type="entry name" value="IMP_1"/>
    <property type="match status" value="1"/>
</dbReference>
<evidence type="ECO:0000256" key="4">
    <source>
        <dbReference type="ARBA" id="ARBA00022801"/>
    </source>
</evidence>
<protein>
    <recommendedName>
        <fullName evidence="9">3'(2'),5'-bisphosphate nucleotidase</fullName>
    </recommendedName>
</protein>
<dbReference type="GO" id="GO:0000103">
    <property type="term" value="P:sulfate assimilation"/>
    <property type="evidence" value="ECO:0007669"/>
    <property type="project" value="TreeGrafter"/>
</dbReference>
<dbReference type="Gene3D" id="3.30.540.10">
    <property type="entry name" value="Fructose-1,6-Bisphosphatase, subunit A, domain 1"/>
    <property type="match status" value="1"/>
</dbReference>
<evidence type="ECO:0000256" key="1">
    <source>
        <dbReference type="ARBA" id="ARBA00001946"/>
    </source>
</evidence>
<dbReference type="GO" id="GO:0008441">
    <property type="term" value="F:3'(2'),5'-bisphosphate nucleotidase activity"/>
    <property type="evidence" value="ECO:0007669"/>
    <property type="project" value="TreeGrafter"/>
</dbReference>
<dbReference type="OrthoDB" id="411145at2759"/>
<accession>A0A8K0SZ46</accession>
<dbReference type="PANTHER" id="PTHR43200">
    <property type="entry name" value="PHOSPHATASE"/>
    <property type="match status" value="1"/>
</dbReference>
<dbReference type="InterPro" id="IPR020583">
    <property type="entry name" value="Inositol_monoP_metal-BS"/>
</dbReference>
<evidence type="ECO:0000256" key="3">
    <source>
        <dbReference type="ARBA" id="ARBA00022723"/>
    </source>
</evidence>
<evidence type="ECO:0000256" key="5">
    <source>
        <dbReference type="ARBA" id="ARBA00022842"/>
    </source>
</evidence>
<name>A0A8K0SZ46_9HYPO</name>
<dbReference type="PANTHER" id="PTHR43200:SF2">
    <property type="entry name" value="3'(2'),5'-BISPHOSPHATE NUCLEOTIDASE"/>
    <property type="match status" value="1"/>
</dbReference>
<dbReference type="InterPro" id="IPR000760">
    <property type="entry name" value="Inositol_monophosphatase-like"/>
</dbReference>
<keyword evidence="5 6" id="KW-0460">Magnesium</keyword>
<comment type="similarity">
    <text evidence="2">Belongs to the inositol monophosphatase superfamily.</text>
</comment>
<dbReference type="EMBL" id="JAGPNK010000001">
    <property type="protein sequence ID" value="KAH7328775.1"/>
    <property type="molecule type" value="Genomic_DNA"/>
</dbReference>
<dbReference type="AlphaFoldDB" id="A0A8K0SZ46"/>
<feature type="binding site" evidence="6">
    <location>
        <position position="69"/>
    </location>
    <ligand>
        <name>Mg(2+)</name>
        <dbReference type="ChEBI" id="CHEBI:18420"/>
        <label>1</label>
        <note>catalytic</note>
    </ligand>
</feature>
<organism evidence="7 8">
    <name type="scientific">Stachybotrys elegans</name>
    <dbReference type="NCBI Taxonomy" id="80388"/>
    <lineage>
        <taxon>Eukaryota</taxon>
        <taxon>Fungi</taxon>
        <taxon>Dikarya</taxon>
        <taxon>Ascomycota</taxon>
        <taxon>Pezizomycotina</taxon>
        <taxon>Sordariomycetes</taxon>
        <taxon>Hypocreomycetidae</taxon>
        <taxon>Hypocreales</taxon>
        <taxon>Stachybotryaceae</taxon>
        <taxon>Stachybotrys</taxon>
    </lineage>
</organism>
<evidence type="ECO:0000313" key="7">
    <source>
        <dbReference type="EMBL" id="KAH7328775.1"/>
    </source>
</evidence>
<dbReference type="Gene3D" id="3.40.190.80">
    <property type="match status" value="1"/>
</dbReference>
<reference evidence="7" key="1">
    <citation type="journal article" date="2021" name="Nat. Commun.">
        <title>Genetic determinants of endophytism in the Arabidopsis root mycobiome.</title>
        <authorList>
            <person name="Mesny F."/>
            <person name="Miyauchi S."/>
            <person name="Thiergart T."/>
            <person name="Pickel B."/>
            <person name="Atanasova L."/>
            <person name="Karlsson M."/>
            <person name="Huettel B."/>
            <person name="Barry K.W."/>
            <person name="Haridas S."/>
            <person name="Chen C."/>
            <person name="Bauer D."/>
            <person name="Andreopoulos W."/>
            <person name="Pangilinan J."/>
            <person name="LaButti K."/>
            <person name="Riley R."/>
            <person name="Lipzen A."/>
            <person name="Clum A."/>
            <person name="Drula E."/>
            <person name="Henrissat B."/>
            <person name="Kohler A."/>
            <person name="Grigoriev I.V."/>
            <person name="Martin F.M."/>
            <person name="Hacquard S."/>
        </authorList>
    </citation>
    <scope>NUCLEOTIDE SEQUENCE</scope>
    <source>
        <strain evidence="7">MPI-CAGE-CH-0235</strain>
    </source>
</reference>
<dbReference type="CDD" id="cd01517">
    <property type="entry name" value="PAP_phosphatase"/>
    <property type="match status" value="1"/>
</dbReference>
<comment type="caution">
    <text evidence="7">The sequence shown here is derived from an EMBL/GenBank/DDBJ whole genome shotgun (WGS) entry which is preliminary data.</text>
</comment>
<keyword evidence="3 6" id="KW-0479">Metal-binding</keyword>
<evidence type="ECO:0000256" key="6">
    <source>
        <dbReference type="PIRSR" id="PIRSR600760-2"/>
    </source>
</evidence>
<feature type="binding site" evidence="6">
    <location>
        <position position="300"/>
    </location>
    <ligand>
        <name>Mg(2+)</name>
        <dbReference type="ChEBI" id="CHEBI:18420"/>
        <label>1</label>
        <note>catalytic</note>
    </ligand>
</feature>
<dbReference type="GO" id="GO:0046872">
    <property type="term" value="F:metal ion binding"/>
    <property type="evidence" value="ECO:0007669"/>
    <property type="project" value="UniProtKB-KW"/>
</dbReference>
<comment type="cofactor">
    <cofactor evidence="1 6">
        <name>Mg(2+)</name>
        <dbReference type="ChEBI" id="CHEBI:18420"/>
    </cofactor>
</comment>
<gene>
    <name evidence="7" type="ORF">B0I35DRAFT_345483</name>
</gene>
<evidence type="ECO:0008006" key="9">
    <source>
        <dbReference type="Google" id="ProtNLM"/>
    </source>
</evidence>
<proteinExistence type="inferred from homology"/>
<keyword evidence="8" id="KW-1185">Reference proteome</keyword>
<feature type="binding site" evidence="6">
    <location>
        <position position="144"/>
    </location>
    <ligand>
        <name>Mg(2+)</name>
        <dbReference type="ChEBI" id="CHEBI:18420"/>
        <label>1</label>
        <note>catalytic</note>
    </ligand>
</feature>
<sequence>MTTPPLQRERTIAELAVLRACVLTKKVLAAVDEISKTDSSPVTVADFAAQAIIISAVRSAFPHDGFVGEEDASALRQDPALARRVFDLVCSITKDAANLPDLLGAHATSIPIPASVDSMVDMIDIGAQGQGGPVGRFWCMDPVDGTRAFLRGEQYAVSLALVENGRELVGVLGCPNVKLINGRIEESSVDTKGHGIMLTAVRGQGSTIRHVPSHGLMSSAQPLERLRAPADLRDIHVVDCLLSKAYRHDIVQQVTEALGAQYPGTEVYSSHVRYAALIVGGGDFQLRVPIGPKTRMCVWDHAGAQLIFTELGGKITDLDGNPIDFGAGRDLNRNRGMVAAKEDIHDRVLALVREFMAVNNSS</sequence>
<dbReference type="Proteomes" id="UP000813444">
    <property type="component" value="Unassembled WGS sequence"/>
</dbReference>
<evidence type="ECO:0000256" key="2">
    <source>
        <dbReference type="ARBA" id="ARBA00009759"/>
    </source>
</evidence>
<keyword evidence="4" id="KW-0378">Hydrolase</keyword>
<dbReference type="InterPro" id="IPR051090">
    <property type="entry name" value="Inositol_monoP_superfamily"/>
</dbReference>
<dbReference type="Pfam" id="PF00459">
    <property type="entry name" value="Inositol_P"/>
    <property type="match status" value="1"/>
</dbReference>
<feature type="binding site" evidence="6">
    <location>
        <position position="141"/>
    </location>
    <ligand>
        <name>Mg(2+)</name>
        <dbReference type="ChEBI" id="CHEBI:18420"/>
        <label>1</label>
        <note>catalytic</note>
    </ligand>
</feature>
<dbReference type="SUPFAM" id="SSF56655">
    <property type="entry name" value="Carbohydrate phosphatase"/>
    <property type="match status" value="1"/>
</dbReference>